<evidence type="ECO:0000256" key="5">
    <source>
        <dbReference type="ARBA" id="ARBA00024073"/>
    </source>
</evidence>
<keyword evidence="10" id="KW-1185">Reference proteome</keyword>
<evidence type="ECO:0000259" key="8">
    <source>
        <dbReference type="Pfam" id="PF02803"/>
    </source>
</evidence>
<evidence type="ECO:0000313" key="9">
    <source>
        <dbReference type="EMBL" id="MBN7802370.1"/>
    </source>
</evidence>
<sequence>MEAYIINGYRSAVGKSKKGGFRFYRPDDLAADVIKHLIANTPGLETKMVDDLIVGNAVPEAEQGMQMGRMISLLALGVDNPGFIINRYCGSGLEAIALAVGKIKAGMADCIIAGGTESMSLVPMMGYKTALNYKIATETPSYYISMGLTAEELAKEYGITREESDAFSVKSHEKALAAIAAGKFKDEIVPVEVEETYLDEKGKKKTRKFSVDTDEGPRAGTTQDVLAGLKPAFKNGGQVTAGNSSQTSDGAAFVVVMSERLMKSLNLEPVARLMSYSVAGVDPRIMGIGPREAVPKALKQAGLTLADIDLIELNEAFAAQGLAVMKSLDMNPDIVNVNGGAVALGHPLGCTGAKLSVQIFNELRRQNKKHGLVTACVGGGQGVAGVYELLK</sequence>
<evidence type="ECO:0000256" key="3">
    <source>
        <dbReference type="ARBA" id="ARBA00022679"/>
    </source>
</evidence>
<evidence type="ECO:0000256" key="2">
    <source>
        <dbReference type="ARBA" id="ARBA00010982"/>
    </source>
</evidence>
<dbReference type="PANTHER" id="PTHR43853:SF21">
    <property type="entry name" value="STEROID 3-KETOACYL-COA THIOLASE"/>
    <property type="match status" value="1"/>
</dbReference>
<feature type="domain" description="Thiolase N-terminal" evidence="7">
    <location>
        <begin position="4"/>
        <end position="259"/>
    </location>
</feature>
<protein>
    <recommendedName>
        <fullName evidence="5">acetyl-CoA C-acyltransferase</fullName>
        <ecNumber evidence="5">2.3.1.16</ecNumber>
    </recommendedName>
</protein>
<dbReference type="Gene3D" id="3.40.47.10">
    <property type="match status" value="1"/>
</dbReference>
<comment type="pathway">
    <text evidence="1">Lipid metabolism.</text>
</comment>
<comment type="caution">
    <text evidence="9">The sequence shown here is derived from an EMBL/GenBank/DDBJ whole genome shotgun (WGS) entry which is preliminary data.</text>
</comment>
<dbReference type="PROSITE" id="PS00098">
    <property type="entry name" value="THIOLASE_1"/>
    <property type="match status" value="1"/>
</dbReference>
<accession>A0ABS3BTI5</accession>
<dbReference type="CDD" id="cd00751">
    <property type="entry name" value="thiolase"/>
    <property type="match status" value="1"/>
</dbReference>
<name>A0ABS3BTI5_9BACT</name>
<dbReference type="EC" id="2.3.1.16" evidence="5"/>
<dbReference type="InterPro" id="IPR050215">
    <property type="entry name" value="Thiolase-like_sf_Thiolase"/>
</dbReference>
<evidence type="ECO:0000256" key="6">
    <source>
        <dbReference type="RuleBase" id="RU003557"/>
    </source>
</evidence>
<dbReference type="PROSITE" id="PS00737">
    <property type="entry name" value="THIOLASE_2"/>
    <property type="match status" value="1"/>
</dbReference>
<feature type="domain" description="Thiolase C-terminal" evidence="8">
    <location>
        <begin position="268"/>
        <end position="387"/>
    </location>
</feature>
<gene>
    <name evidence="9" type="ORF">J0A67_15970</name>
</gene>
<dbReference type="InterPro" id="IPR020616">
    <property type="entry name" value="Thiolase_N"/>
</dbReference>
<evidence type="ECO:0000256" key="1">
    <source>
        <dbReference type="ARBA" id="ARBA00005189"/>
    </source>
</evidence>
<proteinExistence type="inferred from homology"/>
<dbReference type="Pfam" id="PF02803">
    <property type="entry name" value="Thiolase_C"/>
    <property type="match status" value="1"/>
</dbReference>
<dbReference type="InterPro" id="IPR020617">
    <property type="entry name" value="Thiolase_C"/>
</dbReference>
<evidence type="ECO:0000313" key="10">
    <source>
        <dbReference type="Proteomes" id="UP000664698"/>
    </source>
</evidence>
<dbReference type="InterPro" id="IPR002155">
    <property type="entry name" value="Thiolase"/>
</dbReference>
<dbReference type="SUPFAM" id="SSF53901">
    <property type="entry name" value="Thiolase-like"/>
    <property type="match status" value="2"/>
</dbReference>
<dbReference type="InterPro" id="IPR020615">
    <property type="entry name" value="Thiolase_acyl_enz_int_AS"/>
</dbReference>
<dbReference type="EMBL" id="JAFKCW010000003">
    <property type="protein sequence ID" value="MBN7802370.1"/>
    <property type="molecule type" value="Genomic_DNA"/>
</dbReference>
<dbReference type="GO" id="GO:0003988">
    <property type="term" value="F:acetyl-CoA C-acyltransferase activity"/>
    <property type="evidence" value="ECO:0007669"/>
    <property type="project" value="UniProtKB-EC"/>
</dbReference>
<dbReference type="NCBIfam" id="TIGR01930">
    <property type="entry name" value="AcCoA-C-Actrans"/>
    <property type="match status" value="1"/>
</dbReference>
<dbReference type="RefSeq" id="WP_206570362.1">
    <property type="nucleotide sequence ID" value="NZ_JAFKCW010000003.1"/>
</dbReference>
<dbReference type="Pfam" id="PF00108">
    <property type="entry name" value="Thiolase_N"/>
    <property type="match status" value="1"/>
</dbReference>
<dbReference type="PANTHER" id="PTHR43853">
    <property type="entry name" value="3-KETOACYL-COA THIOLASE, PEROXISOMAL"/>
    <property type="match status" value="1"/>
</dbReference>
<organism evidence="9 10">
    <name type="scientific">Algoriphagus aestuariicola</name>
    <dbReference type="NCBI Taxonomy" id="1852016"/>
    <lineage>
        <taxon>Bacteria</taxon>
        <taxon>Pseudomonadati</taxon>
        <taxon>Bacteroidota</taxon>
        <taxon>Cytophagia</taxon>
        <taxon>Cytophagales</taxon>
        <taxon>Cyclobacteriaceae</taxon>
        <taxon>Algoriphagus</taxon>
    </lineage>
</organism>
<dbReference type="PIRSF" id="PIRSF000429">
    <property type="entry name" value="Ac-CoA_Ac_transf"/>
    <property type="match status" value="1"/>
</dbReference>
<dbReference type="PROSITE" id="PS00099">
    <property type="entry name" value="THIOLASE_3"/>
    <property type="match status" value="1"/>
</dbReference>
<dbReference type="InterPro" id="IPR016039">
    <property type="entry name" value="Thiolase-like"/>
</dbReference>
<keyword evidence="3 6" id="KW-0808">Transferase</keyword>
<keyword evidence="4 6" id="KW-0012">Acyltransferase</keyword>
<dbReference type="InterPro" id="IPR020610">
    <property type="entry name" value="Thiolase_AS"/>
</dbReference>
<evidence type="ECO:0000256" key="4">
    <source>
        <dbReference type="ARBA" id="ARBA00023315"/>
    </source>
</evidence>
<dbReference type="Proteomes" id="UP000664698">
    <property type="component" value="Unassembled WGS sequence"/>
</dbReference>
<evidence type="ECO:0000259" key="7">
    <source>
        <dbReference type="Pfam" id="PF00108"/>
    </source>
</evidence>
<reference evidence="9 10" key="1">
    <citation type="submission" date="2021-03" db="EMBL/GenBank/DDBJ databases">
        <title>novel species isolated from a fishpond in China.</title>
        <authorList>
            <person name="Lu H."/>
            <person name="Cai Z."/>
        </authorList>
    </citation>
    <scope>NUCLEOTIDE SEQUENCE [LARGE SCALE GENOMIC DNA]</scope>
    <source>
        <strain evidence="9 10">JCM 31546</strain>
    </source>
</reference>
<comment type="similarity">
    <text evidence="2 6">Belongs to the thiolase-like superfamily. Thiolase family.</text>
</comment>
<dbReference type="InterPro" id="IPR020613">
    <property type="entry name" value="Thiolase_CS"/>
</dbReference>